<protein>
    <submittedName>
        <fullName evidence="2">Uncharacterized protein</fullName>
    </submittedName>
</protein>
<sequence>MKAKKYNRLALIILALFVLFLLLLKNTLLVELQLNYIAIIGFAVILLTVIVGFLLVPTHEKKLFIPKYYGYGISLNPRNLVGLAIYISLLLVMLQAIIG</sequence>
<accession>A0A1L8STS0</accession>
<keyword evidence="3" id="KW-1185">Reference proteome</keyword>
<evidence type="ECO:0000256" key="1">
    <source>
        <dbReference type="SAM" id="Phobius"/>
    </source>
</evidence>
<feature type="transmembrane region" description="Helical" evidence="1">
    <location>
        <begin position="79"/>
        <end position="98"/>
    </location>
</feature>
<dbReference type="EMBL" id="JXKM01000006">
    <property type="protein sequence ID" value="OJG35461.1"/>
    <property type="molecule type" value="Genomic_DNA"/>
</dbReference>
<gene>
    <name evidence="2" type="ORF">RV00_GL002646</name>
</gene>
<keyword evidence="1" id="KW-0812">Transmembrane</keyword>
<evidence type="ECO:0000313" key="2">
    <source>
        <dbReference type="EMBL" id="OJG35461.1"/>
    </source>
</evidence>
<organism evidence="2 3">
    <name type="scientific">Enterococcus devriesei</name>
    <dbReference type="NCBI Taxonomy" id="319970"/>
    <lineage>
        <taxon>Bacteria</taxon>
        <taxon>Bacillati</taxon>
        <taxon>Bacillota</taxon>
        <taxon>Bacilli</taxon>
        <taxon>Lactobacillales</taxon>
        <taxon>Enterococcaceae</taxon>
        <taxon>Enterococcus</taxon>
    </lineage>
</organism>
<evidence type="ECO:0000313" key="3">
    <source>
        <dbReference type="Proteomes" id="UP000183700"/>
    </source>
</evidence>
<proteinExistence type="predicted"/>
<name>A0A1L8STS0_9ENTE</name>
<keyword evidence="1" id="KW-0472">Membrane</keyword>
<dbReference type="RefSeq" id="WP_071862435.1">
    <property type="nucleotide sequence ID" value="NZ_CP151541.1"/>
</dbReference>
<dbReference type="Proteomes" id="UP000183700">
    <property type="component" value="Unassembled WGS sequence"/>
</dbReference>
<reference evidence="2 3" key="1">
    <citation type="submission" date="2014-12" db="EMBL/GenBank/DDBJ databases">
        <title>Draft genome sequences of 29 type strains of Enterococci.</title>
        <authorList>
            <person name="Zhong Z."/>
            <person name="Sun Z."/>
            <person name="Liu W."/>
            <person name="Zhang W."/>
            <person name="Zhang H."/>
        </authorList>
    </citation>
    <scope>NUCLEOTIDE SEQUENCE [LARGE SCALE GENOMIC DNA]</scope>
    <source>
        <strain evidence="2 3">DSM 22802</strain>
    </source>
</reference>
<comment type="caution">
    <text evidence="2">The sequence shown here is derived from an EMBL/GenBank/DDBJ whole genome shotgun (WGS) entry which is preliminary data.</text>
</comment>
<dbReference type="AlphaFoldDB" id="A0A1L8STS0"/>
<feature type="transmembrane region" description="Helical" evidence="1">
    <location>
        <begin position="39"/>
        <end position="58"/>
    </location>
</feature>
<keyword evidence="1" id="KW-1133">Transmembrane helix</keyword>